<sequence>MNAPGVSRKRSDYGKTEETACENAGYLGFMEAGLQELGLEDELVGQIDGVVEEWSKSSVPCP</sequence>
<evidence type="ECO:0000313" key="1">
    <source>
        <dbReference type="EMBL" id="PXF58349.1"/>
    </source>
</evidence>
<reference evidence="1" key="1">
    <citation type="submission" date="2018-01" db="EMBL/GenBank/DDBJ databases">
        <authorList>
            <person name="Krukenberg V."/>
        </authorList>
    </citation>
    <scope>NUCLEOTIDE SEQUENCE</scope>
    <source>
        <strain evidence="1">E20ANME2</strain>
    </source>
</reference>
<gene>
    <name evidence="1" type="ORF">C4B59_13565</name>
</gene>
<evidence type="ECO:0000313" key="2">
    <source>
        <dbReference type="Proteomes" id="UP000248329"/>
    </source>
</evidence>
<accession>A0AC61L002</accession>
<comment type="caution">
    <text evidence="1">The sequence shown here is derived from an EMBL/GenBank/DDBJ whole genome shotgun (WGS) entry which is preliminary data.</text>
</comment>
<protein>
    <submittedName>
        <fullName evidence="1">Uncharacterized protein</fullName>
    </submittedName>
</protein>
<organism evidence="1 2">
    <name type="scientific">Candidatus Methanogaster sp</name>
    <dbReference type="NCBI Taxonomy" id="3386292"/>
    <lineage>
        <taxon>Archaea</taxon>
        <taxon>Methanobacteriati</taxon>
        <taxon>Methanobacteriota</taxon>
        <taxon>Stenosarchaea group</taxon>
        <taxon>Methanomicrobia</taxon>
        <taxon>Methanosarcinales</taxon>
        <taxon>ANME-2 cluster</taxon>
        <taxon>Candidatus Methanogasteraceae</taxon>
        <taxon>Candidatus Methanogaster</taxon>
    </lineage>
</organism>
<dbReference type="Proteomes" id="UP000248329">
    <property type="component" value="Unassembled WGS sequence"/>
</dbReference>
<proteinExistence type="predicted"/>
<name>A0AC61L002_9EURY</name>
<dbReference type="EMBL" id="PQXF01000038">
    <property type="protein sequence ID" value="PXF58349.1"/>
    <property type="molecule type" value="Genomic_DNA"/>
</dbReference>
<feature type="non-terminal residue" evidence="1">
    <location>
        <position position="62"/>
    </location>
</feature>